<name>I4ABW9_DESDJ</name>
<evidence type="ECO:0000313" key="2">
    <source>
        <dbReference type="EMBL" id="AFM01454.1"/>
    </source>
</evidence>
<evidence type="ECO:0000313" key="3">
    <source>
        <dbReference type="Proteomes" id="UP000006053"/>
    </source>
</evidence>
<dbReference type="Proteomes" id="UP000006053">
    <property type="component" value="Chromosome"/>
</dbReference>
<dbReference type="AlphaFoldDB" id="I4ABW9"/>
<dbReference type="eggNOG" id="ENOG5033BA8">
    <property type="taxonomic scope" value="Bacteria"/>
</dbReference>
<dbReference type="KEGG" id="ddh:Desde_3163"/>
<dbReference type="OrthoDB" id="1799546at2"/>
<sequence length="343" mass="34021">MTVSGGFGVSVSRTTNTNGYFNFGITPSVIGGPYTLHYSVTSSSGNYAVSHNTLTVTAPLVIPTDKILEGVSIAGQIGTMPNMATANPNGIGVGRSLAKEYWTGGGSTVFLKPQRGYFDGADTWTYVNAPNLLPSNIKQGVNLFGVTGTYLGTVPTHGSKEWTTPGTYSFTVPEGVNSIFALIQAGGGGGGGNTPGQVGGGGGGGGGYGVFSIPVTPGQILPIVVGSGGLGGTINYYDGSKWTGATAGQDGGNSSVGSYSCTGGKGGSPGGSYPYGGLGGIGNSYGRNGTPGTQGEYYSPSNGLGGAGGMNNYGTGGMGSGTYSTKENGDGNDGSCGRVVVFW</sequence>
<gene>
    <name evidence="2" type="ordered locus">Desde_3163</name>
</gene>
<organism evidence="2 3">
    <name type="scientific">Desulfitobacterium dehalogenans (strain ATCC 51507 / DSM 9161 / JW/IU-DC1)</name>
    <dbReference type="NCBI Taxonomy" id="756499"/>
    <lineage>
        <taxon>Bacteria</taxon>
        <taxon>Bacillati</taxon>
        <taxon>Bacillota</taxon>
        <taxon>Clostridia</taxon>
        <taxon>Eubacteriales</taxon>
        <taxon>Desulfitobacteriaceae</taxon>
        <taxon>Desulfitobacterium</taxon>
    </lineage>
</organism>
<dbReference type="EMBL" id="CP003348">
    <property type="protein sequence ID" value="AFM01454.1"/>
    <property type="molecule type" value="Genomic_DNA"/>
</dbReference>
<feature type="domain" description="Glycine-rich" evidence="1">
    <location>
        <begin position="163"/>
        <end position="334"/>
    </location>
</feature>
<protein>
    <recommendedName>
        <fullName evidence="1">Glycine-rich domain-containing protein</fullName>
    </recommendedName>
</protein>
<keyword evidence="3" id="KW-1185">Reference proteome</keyword>
<reference evidence="2 3" key="2">
    <citation type="journal article" date="2015" name="J. Bacteriol.">
        <title>Genomic, proteomic, and biochemical analysis of the organohalide respiratory pathway in Desulfitobacterium dehalogenans.</title>
        <authorList>
            <person name="Kruse T."/>
            <person name="van de Pas B.A."/>
            <person name="Atteia A."/>
            <person name="Krab K."/>
            <person name="Hagen W.R."/>
            <person name="Goodwin L."/>
            <person name="Chain P."/>
            <person name="Boeren S."/>
            <person name="Maphosa F."/>
            <person name="Schraa G."/>
            <person name="de Vos W.M."/>
            <person name="van der Oost J."/>
            <person name="Smidt H."/>
            <person name="Stams A.J."/>
        </authorList>
    </citation>
    <scope>NUCLEOTIDE SEQUENCE [LARGE SCALE GENOMIC DNA]</scope>
    <source>
        <strain evidence="3">ATCC 51507 / DSM 9161 / JW/IU-DC1</strain>
    </source>
</reference>
<dbReference type="InterPro" id="IPR049304">
    <property type="entry name" value="Gly_rich_dom"/>
</dbReference>
<dbReference type="Pfam" id="PF21722">
    <property type="entry name" value="Gly_rich_2"/>
    <property type="match status" value="1"/>
</dbReference>
<proteinExistence type="predicted"/>
<accession>I4ABW9</accession>
<dbReference type="STRING" id="756499.Desde_3163"/>
<dbReference type="RefSeq" id="WP_014794934.1">
    <property type="nucleotide sequence ID" value="NC_018017.1"/>
</dbReference>
<dbReference type="HOGENOM" id="CLU_066186_0_0_9"/>
<evidence type="ECO:0000259" key="1">
    <source>
        <dbReference type="Pfam" id="PF21722"/>
    </source>
</evidence>
<reference evidence="3" key="1">
    <citation type="submission" date="2012-06" db="EMBL/GenBank/DDBJ databases">
        <title>Complete sequence of Desulfitobacterium dehalogenans ATCC 51507.</title>
        <authorList>
            <person name="Lucas S."/>
            <person name="Han J."/>
            <person name="Lapidus A."/>
            <person name="Cheng J.-F."/>
            <person name="Goodwin L."/>
            <person name="Pitluck S."/>
            <person name="Peters L."/>
            <person name="Ovchinnikova G."/>
            <person name="Teshima H."/>
            <person name="Detter J.C."/>
            <person name="Han C."/>
            <person name="Tapia R."/>
            <person name="Land M."/>
            <person name="Hauser L."/>
            <person name="Kyrpides N."/>
            <person name="Ivanova N."/>
            <person name="Pagani I."/>
            <person name="Kruse T."/>
            <person name="de Vos W.M."/>
            <person name="Smidt H."/>
            <person name="Woyke T."/>
        </authorList>
    </citation>
    <scope>NUCLEOTIDE SEQUENCE [LARGE SCALE GENOMIC DNA]</scope>
    <source>
        <strain evidence="3">ATCC 51507 / DSM 9161 / JW/IU-DC1</strain>
    </source>
</reference>